<dbReference type="PROSITE" id="PS50240">
    <property type="entry name" value="TRYPSIN_DOM"/>
    <property type="match status" value="1"/>
</dbReference>
<sequence>MFVGAFSWLALTTVLVSAIHEVDFSRWSTTIVSLAGGEFLCDATLVTYSSALTTCECATHTDFIFPEFFLRKPEEYNLTTRRSNYEYAYQARGVKKFSLHPKCTSNNLITGFFSFNYAIAETKSPFQDFDKAILPIDLPTVEYRIVNFTLWQALGEHRSCELLVWNLESHTIKNQVVVPYPHCEDELCSLLGKSCPLSLEEKGIVCLKFYNEPDDYDDDELYSESQMSAEKMRIQSNYSSITARKRKGKPSTGCSGEILSGAPLVCYGFFMGITAPGLCTTEVPFLVARIEPALEFIYQHIEQGVRSSAPVSWPLMTVTLFPALKMSYQSVNHWLQSTTL</sequence>
<dbReference type="EMBL" id="GBHO01015199">
    <property type="protein sequence ID" value="JAG28405.1"/>
    <property type="molecule type" value="Transcribed_RNA"/>
</dbReference>
<evidence type="ECO:0000313" key="5">
    <source>
        <dbReference type="EMBL" id="JAG28405.1"/>
    </source>
</evidence>
<dbReference type="InterPro" id="IPR009003">
    <property type="entry name" value="Peptidase_S1_PA"/>
</dbReference>
<dbReference type="InterPro" id="IPR043504">
    <property type="entry name" value="Peptidase_S1_PA_chymotrypsin"/>
</dbReference>
<dbReference type="GO" id="GO:0006508">
    <property type="term" value="P:proteolysis"/>
    <property type="evidence" value="ECO:0007669"/>
    <property type="project" value="UniProtKB-KW"/>
</dbReference>
<feature type="chain" id="PRO_5015033969" evidence="3">
    <location>
        <begin position="19"/>
        <end position="340"/>
    </location>
</feature>
<evidence type="ECO:0000313" key="6">
    <source>
        <dbReference type="EMBL" id="JAG59749.1"/>
    </source>
</evidence>
<keyword evidence="5" id="KW-0645">Protease</keyword>
<keyword evidence="3" id="KW-0732">Signal</keyword>
<reference evidence="5" key="2">
    <citation type="submission" date="2014-07" db="EMBL/GenBank/DDBJ databases">
        <authorList>
            <person name="Hull J."/>
        </authorList>
    </citation>
    <scope>NUCLEOTIDE SEQUENCE</scope>
</reference>
<reference evidence="6" key="3">
    <citation type="submission" date="2014-09" db="EMBL/GenBank/DDBJ databases">
        <authorList>
            <person name="Magalhaes I.L.F."/>
            <person name="Oliveira U."/>
            <person name="Santos F.R."/>
            <person name="Vidigal T.H.D.A."/>
            <person name="Brescovit A.D."/>
            <person name="Santos A.J."/>
        </authorList>
    </citation>
    <scope>NUCLEOTIDE SEQUENCE</scope>
</reference>
<dbReference type="InterPro" id="IPR001254">
    <property type="entry name" value="Trypsin_dom"/>
</dbReference>
<dbReference type="InterPro" id="IPR051487">
    <property type="entry name" value="Ser/Thr_Proteases_Immune/Dev"/>
</dbReference>
<dbReference type="SUPFAM" id="SSF50494">
    <property type="entry name" value="Trypsin-like serine proteases"/>
    <property type="match status" value="1"/>
</dbReference>
<protein>
    <submittedName>
        <fullName evidence="5">Serine protease 28</fullName>
    </submittedName>
</protein>
<dbReference type="PANTHER" id="PTHR24256">
    <property type="entry name" value="TRYPTASE-RELATED"/>
    <property type="match status" value="1"/>
</dbReference>
<feature type="domain" description="Peptidase S1" evidence="4">
    <location>
        <begin position="1"/>
        <end position="340"/>
    </location>
</feature>
<dbReference type="EMBL" id="GBRD01006072">
    <property type="protein sequence ID" value="JAG59749.1"/>
    <property type="molecule type" value="Transcribed_RNA"/>
</dbReference>
<feature type="signal peptide" evidence="3">
    <location>
        <begin position="1"/>
        <end position="18"/>
    </location>
</feature>
<reference evidence="5" key="1">
    <citation type="journal article" date="2014" name="PLoS ONE">
        <title>Transcriptome-Based Identification of ABC Transporters in the Western Tarnished Plant Bug Lygus hesperus.</title>
        <authorList>
            <person name="Hull J.J."/>
            <person name="Chaney K."/>
            <person name="Geib S.M."/>
            <person name="Fabrick J.A."/>
            <person name="Brent C.S."/>
            <person name="Walsh D."/>
            <person name="Lavine L.C."/>
        </authorList>
    </citation>
    <scope>NUCLEOTIDE SEQUENCE</scope>
</reference>
<proteinExistence type="inferred from homology"/>
<dbReference type="GO" id="GO:0004252">
    <property type="term" value="F:serine-type endopeptidase activity"/>
    <property type="evidence" value="ECO:0007669"/>
    <property type="project" value="InterPro"/>
</dbReference>
<evidence type="ECO:0000256" key="3">
    <source>
        <dbReference type="SAM" id="SignalP"/>
    </source>
</evidence>
<keyword evidence="1" id="KW-1015">Disulfide bond</keyword>
<dbReference type="AlphaFoldDB" id="A0A0A9YFV9"/>
<evidence type="ECO:0000256" key="2">
    <source>
        <dbReference type="ARBA" id="ARBA00024195"/>
    </source>
</evidence>
<organism evidence="5">
    <name type="scientific">Lygus hesperus</name>
    <name type="common">Western plant bug</name>
    <dbReference type="NCBI Taxonomy" id="30085"/>
    <lineage>
        <taxon>Eukaryota</taxon>
        <taxon>Metazoa</taxon>
        <taxon>Ecdysozoa</taxon>
        <taxon>Arthropoda</taxon>
        <taxon>Hexapoda</taxon>
        <taxon>Insecta</taxon>
        <taxon>Pterygota</taxon>
        <taxon>Neoptera</taxon>
        <taxon>Paraneoptera</taxon>
        <taxon>Hemiptera</taxon>
        <taxon>Heteroptera</taxon>
        <taxon>Panheteroptera</taxon>
        <taxon>Cimicomorpha</taxon>
        <taxon>Miridae</taxon>
        <taxon>Mirini</taxon>
        <taxon>Lygus</taxon>
    </lineage>
</organism>
<accession>A0A0A9YFV9</accession>
<evidence type="ECO:0000256" key="1">
    <source>
        <dbReference type="ARBA" id="ARBA00023157"/>
    </source>
</evidence>
<dbReference type="Gene3D" id="2.40.10.10">
    <property type="entry name" value="Trypsin-like serine proteases"/>
    <property type="match status" value="1"/>
</dbReference>
<comment type="similarity">
    <text evidence="2">Belongs to the peptidase S1 family. CLIP subfamily.</text>
</comment>
<gene>
    <name evidence="5" type="primary">Prss28</name>
    <name evidence="5" type="ORF">CM83_2463</name>
</gene>
<name>A0A0A9YFV9_LYGHE</name>
<evidence type="ECO:0000259" key="4">
    <source>
        <dbReference type="PROSITE" id="PS50240"/>
    </source>
</evidence>
<keyword evidence="5" id="KW-0378">Hydrolase</keyword>